<protein>
    <submittedName>
        <fullName evidence="3">Uncharacterized protein</fullName>
    </submittedName>
</protein>
<feature type="region of interest" description="Disordered" evidence="1">
    <location>
        <begin position="20"/>
        <end position="41"/>
    </location>
</feature>
<keyword evidence="2" id="KW-1133">Transmembrane helix</keyword>
<name>A0A7I7QY96_9MYCO</name>
<accession>A0A7I7QY96</accession>
<gene>
    <name evidence="3" type="ORF">MSEDJ_53780</name>
</gene>
<feature type="transmembrane region" description="Helical" evidence="2">
    <location>
        <begin position="45"/>
        <end position="65"/>
    </location>
</feature>
<dbReference type="RefSeq" id="WP_163800798.1">
    <property type="nucleotide sequence ID" value="NZ_AP022588.1"/>
</dbReference>
<dbReference type="EMBL" id="AP022588">
    <property type="protein sequence ID" value="BBY31282.1"/>
    <property type="molecule type" value="Genomic_DNA"/>
</dbReference>
<organism evidence="3 4">
    <name type="scientific">Mycolicibacterium sediminis</name>
    <dbReference type="NCBI Taxonomy" id="1286180"/>
    <lineage>
        <taxon>Bacteria</taxon>
        <taxon>Bacillati</taxon>
        <taxon>Actinomycetota</taxon>
        <taxon>Actinomycetes</taxon>
        <taxon>Mycobacteriales</taxon>
        <taxon>Mycobacteriaceae</taxon>
        <taxon>Mycolicibacterium</taxon>
    </lineage>
</organism>
<dbReference type="AlphaFoldDB" id="A0A7I7QY96"/>
<keyword evidence="4" id="KW-1185">Reference proteome</keyword>
<sequence length="357" mass="39462">MATSGYFFMATDRLPADGKAYGKPVQSASRTRTVRKRRSHYEKSTTRSALVNVVALLVVLAMVGLTGCRSDPPAPLAPNPSEPHFANWPSNLKDFRFRWTAEPGFDLTTGWAVPLRAYFESIRIIDYTRDSNAGYPGLTRVTPEPVEKFGQEWRALTMPQRDLRGERGRVDLDNQDRRFVGNEELRVLRAEAIPSGFRAFVCDATFDVFKQGAESKLAPLALDSVEAGFDPDFANTRIWRIEFTQNSRVQVSPLPAPLPSQDGPLPAPRGDVFGPWFVTGAADVSAWFDSDSSRLEPGTPEYNARSREAQNAEAAWRRQCLDRHSLNAAQRLTLATTVLASPPALEPAVPGWPVSGG</sequence>
<dbReference type="Proteomes" id="UP000467193">
    <property type="component" value="Chromosome"/>
</dbReference>
<reference evidence="3 4" key="1">
    <citation type="journal article" date="2019" name="Emerg. Microbes Infect.">
        <title>Comprehensive subspecies identification of 175 nontuberculous mycobacteria species based on 7547 genomic profiles.</title>
        <authorList>
            <person name="Matsumoto Y."/>
            <person name="Kinjo T."/>
            <person name="Motooka D."/>
            <person name="Nabeya D."/>
            <person name="Jung N."/>
            <person name="Uechi K."/>
            <person name="Horii T."/>
            <person name="Iida T."/>
            <person name="Fujita J."/>
            <person name="Nakamura S."/>
        </authorList>
    </citation>
    <scope>NUCLEOTIDE SEQUENCE [LARGE SCALE GENOMIC DNA]</scope>
    <source>
        <strain evidence="3 4">JCM 17899</strain>
    </source>
</reference>
<dbReference type="KEGG" id="msei:MSEDJ_53780"/>
<keyword evidence="2" id="KW-0812">Transmembrane</keyword>
<evidence type="ECO:0000313" key="3">
    <source>
        <dbReference type="EMBL" id="BBY31282.1"/>
    </source>
</evidence>
<evidence type="ECO:0000256" key="1">
    <source>
        <dbReference type="SAM" id="MobiDB-lite"/>
    </source>
</evidence>
<proteinExistence type="predicted"/>
<evidence type="ECO:0000313" key="4">
    <source>
        <dbReference type="Proteomes" id="UP000467193"/>
    </source>
</evidence>
<evidence type="ECO:0000256" key="2">
    <source>
        <dbReference type="SAM" id="Phobius"/>
    </source>
</evidence>
<keyword evidence="2" id="KW-0472">Membrane</keyword>